<comment type="caution">
    <text evidence="1">The sequence shown here is derived from an EMBL/GenBank/DDBJ whole genome shotgun (WGS) entry which is preliminary data.</text>
</comment>
<dbReference type="AlphaFoldDB" id="A0A835PZY2"/>
<protein>
    <submittedName>
        <fullName evidence="1">Uncharacterized protein</fullName>
    </submittedName>
</protein>
<dbReference type="EMBL" id="JADCNM010000012">
    <property type="protein sequence ID" value="KAG0458982.1"/>
    <property type="molecule type" value="Genomic_DNA"/>
</dbReference>
<organism evidence="1 2">
    <name type="scientific">Vanilla planifolia</name>
    <name type="common">Vanilla</name>
    <dbReference type="NCBI Taxonomy" id="51239"/>
    <lineage>
        <taxon>Eukaryota</taxon>
        <taxon>Viridiplantae</taxon>
        <taxon>Streptophyta</taxon>
        <taxon>Embryophyta</taxon>
        <taxon>Tracheophyta</taxon>
        <taxon>Spermatophyta</taxon>
        <taxon>Magnoliopsida</taxon>
        <taxon>Liliopsida</taxon>
        <taxon>Asparagales</taxon>
        <taxon>Orchidaceae</taxon>
        <taxon>Vanilloideae</taxon>
        <taxon>Vanilleae</taxon>
        <taxon>Vanilla</taxon>
    </lineage>
</organism>
<evidence type="ECO:0000313" key="2">
    <source>
        <dbReference type="Proteomes" id="UP000639772"/>
    </source>
</evidence>
<gene>
    <name evidence="1" type="ORF">HPP92_022110</name>
</gene>
<reference evidence="1 2" key="1">
    <citation type="journal article" date="2020" name="Nat. Food">
        <title>A phased Vanilla planifolia genome enables genetic improvement of flavour and production.</title>
        <authorList>
            <person name="Hasing T."/>
            <person name="Tang H."/>
            <person name="Brym M."/>
            <person name="Khazi F."/>
            <person name="Huang T."/>
            <person name="Chambers A.H."/>
        </authorList>
    </citation>
    <scope>NUCLEOTIDE SEQUENCE [LARGE SCALE GENOMIC DNA]</scope>
    <source>
        <tissue evidence="1">Leaf</tissue>
    </source>
</reference>
<accession>A0A835PZY2</accession>
<name>A0A835PZY2_VANPL</name>
<sequence>MQLWQQLQQPLQQKQQQQQQQLQKQVSTLLLKLTPNFSEQQAGSRQLDYT</sequence>
<proteinExistence type="predicted"/>
<dbReference type="Proteomes" id="UP000639772">
    <property type="component" value="Chromosome 12"/>
</dbReference>
<evidence type="ECO:0000313" key="1">
    <source>
        <dbReference type="EMBL" id="KAG0458982.1"/>
    </source>
</evidence>